<organism evidence="1 2">
    <name type="scientific">Striga hermonthica</name>
    <name type="common">Purple witchweed</name>
    <name type="synonym">Buchnera hermonthica</name>
    <dbReference type="NCBI Taxonomy" id="68872"/>
    <lineage>
        <taxon>Eukaryota</taxon>
        <taxon>Viridiplantae</taxon>
        <taxon>Streptophyta</taxon>
        <taxon>Embryophyta</taxon>
        <taxon>Tracheophyta</taxon>
        <taxon>Spermatophyta</taxon>
        <taxon>Magnoliopsida</taxon>
        <taxon>eudicotyledons</taxon>
        <taxon>Gunneridae</taxon>
        <taxon>Pentapetalae</taxon>
        <taxon>asterids</taxon>
        <taxon>lamiids</taxon>
        <taxon>Lamiales</taxon>
        <taxon>Orobanchaceae</taxon>
        <taxon>Buchnereae</taxon>
        <taxon>Striga</taxon>
    </lineage>
</organism>
<keyword evidence="1" id="KW-0418">Kinase</keyword>
<protein>
    <submittedName>
        <fullName evidence="1">Shaggy-related protein kinase alpha</fullName>
    </submittedName>
</protein>
<feature type="non-terminal residue" evidence="1">
    <location>
        <position position="51"/>
    </location>
</feature>
<keyword evidence="1" id="KW-0808">Transferase</keyword>
<keyword evidence="2" id="KW-1185">Reference proteome</keyword>
<dbReference type="AlphaFoldDB" id="A0A9N7NVT8"/>
<evidence type="ECO:0000313" key="1">
    <source>
        <dbReference type="EMBL" id="CAA0840012.1"/>
    </source>
</evidence>
<dbReference type="Proteomes" id="UP001153555">
    <property type="component" value="Unassembled WGS sequence"/>
</dbReference>
<gene>
    <name evidence="1" type="ORF">SHERM_06472</name>
</gene>
<reference evidence="1" key="1">
    <citation type="submission" date="2019-12" db="EMBL/GenBank/DDBJ databases">
        <authorList>
            <person name="Scholes J."/>
        </authorList>
    </citation>
    <scope>NUCLEOTIDE SEQUENCE</scope>
</reference>
<proteinExistence type="predicted"/>
<name>A0A9N7NVT8_STRHE</name>
<comment type="caution">
    <text evidence="1">The sequence shown here is derived from an EMBL/GenBank/DDBJ whole genome shotgun (WGS) entry which is preliminary data.</text>
</comment>
<feature type="non-terminal residue" evidence="1">
    <location>
        <position position="1"/>
    </location>
</feature>
<evidence type="ECO:0000313" key="2">
    <source>
        <dbReference type="Proteomes" id="UP001153555"/>
    </source>
</evidence>
<dbReference type="GO" id="GO:0016301">
    <property type="term" value="F:kinase activity"/>
    <property type="evidence" value="ECO:0007669"/>
    <property type="project" value="UniProtKB-KW"/>
</dbReference>
<sequence>DMKPTIVSSNGTESGQIIVTSFGSQNGHPNKAMTARSPNIRLRTTLGRNAA</sequence>
<dbReference type="EMBL" id="CACSLK010031655">
    <property type="protein sequence ID" value="CAA0840012.1"/>
    <property type="molecule type" value="Genomic_DNA"/>
</dbReference>
<accession>A0A9N7NVT8</accession>